<dbReference type="Gene3D" id="2.60.40.10">
    <property type="entry name" value="Immunoglobulins"/>
    <property type="match status" value="3"/>
</dbReference>
<dbReference type="STRING" id="570521.SAMN04488508_11049"/>
<proteinExistence type="predicted"/>
<protein>
    <recommendedName>
        <fullName evidence="3">Fibronectin type-III domain-containing protein</fullName>
    </recommendedName>
</protein>
<evidence type="ECO:0000313" key="1">
    <source>
        <dbReference type="EMBL" id="SHJ53325.1"/>
    </source>
</evidence>
<dbReference type="Proteomes" id="UP000184432">
    <property type="component" value="Unassembled WGS sequence"/>
</dbReference>
<dbReference type="InterPro" id="IPR013783">
    <property type="entry name" value="Ig-like_fold"/>
</dbReference>
<dbReference type="RefSeq" id="WP_073320436.1">
    <property type="nucleotide sequence ID" value="NZ_FQYP01000010.1"/>
</dbReference>
<name>A0A1M6K351_9FLAO</name>
<sequence>MTCKNILRFSFYFILLNSCSDDNNVNSDNNEGTIDITIDKSLVQKGPFVQGSTISLQELNDDLTLSGNVYNTETIDDFGSFDVNATLANDKVDISATGFYFNEVSGELSNAPLTLRTFVEFRNNQKLNLNILTTIARQRIKFLMTNESLAFSDAKEQAEKETLAAFNIPQSLHSDLTSFEEMDISQDNQSNAILLAISAVVQGNNSVAELGEFISKLSEDLKEDGVISSDLLSEEIIENSKQLDFDQIKKNLEQRFTALDVPFSIPNFKQFVDSDGDGTVNLIDVVLVAPLELTNNSKPEFDWEGSSIENTKYHFQLSDDENFNNLLMDQDDLQGTSLTSEVLLENNKAYWWRVSYTQEDGSESLWNEAFFKFEIDIVDIISPLFNSTVLESPRFEWENNILSNVTYQIQVADDIDFNSIVFEQSSLTESNIQTSLILQQVNQNYYWRVRIIDANGIPGTWVTSIFYFEIQPPIISGRISDSDFNIYEIIYDEQNNPDYVGFNLEVNISNNPDLNPIIKEIKNLEVELNNTYPIWNAPTDGYGIYTYRVRLINPEGIAGPWALEESFDIYEPEVILTEIDLTSLNPTIKWSHGGSIPTTYNYKIVIARNADFTDIIEESMQQVVEDTATQFPSYTIINTLNQGILYHYKVSIINPEGGEITSEVSSFVIQL</sequence>
<organism evidence="1 2">
    <name type="scientific">Aquimarina spongiae</name>
    <dbReference type="NCBI Taxonomy" id="570521"/>
    <lineage>
        <taxon>Bacteria</taxon>
        <taxon>Pseudomonadati</taxon>
        <taxon>Bacteroidota</taxon>
        <taxon>Flavobacteriia</taxon>
        <taxon>Flavobacteriales</taxon>
        <taxon>Flavobacteriaceae</taxon>
        <taxon>Aquimarina</taxon>
    </lineage>
</organism>
<dbReference type="EMBL" id="FQYP01000010">
    <property type="protein sequence ID" value="SHJ53325.1"/>
    <property type="molecule type" value="Genomic_DNA"/>
</dbReference>
<dbReference type="PROSITE" id="PS00018">
    <property type="entry name" value="EF_HAND_1"/>
    <property type="match status" value="1"/>
</dbReference>
<dbReference type="InterPro" id="IPR018247">
    <property type="entry name" value="EF_Hand_1_Ca_BS"/>
</dbReference>
<gene>
    <name evidence="1" type="ORF">SAMN04488508_11049</name>
</gene>
<accession>A0A1M6K351</accession>
<dbReference type="AlphaFoldDB" id="A0A1M6K351"/>
<evidence type="ECO:0000313" key="2">
    <source>
        <dbReference type="Proteomes" id="UP000184432"/>
    </source>
</evidence>
<evidence type="ECO:0008006" key="3">
    <source>
        <dbReference type="Google" id="ProtNLM"/>
    </source>
</evidence>
<reference evidence="2" key="1">
    <citation type="submission" date="2016-11" db="EMBL/GenBank/DDBJ databases">
        <authorList>
            <person name="Varghese N."/>
            <person name="Submissions S."/>
        </authorList>
    </citation>
    <scope>NUCLEOTIDE SEQUENCE [LARGE SCALE GENOMIC DNA]</scope>
    <source>
        <strain evidence="2">DSM 22623</strain>
    </source>
</reference>
<dbReference type="OrthoDB" id="1121506at2"/>
<keyword evidence="2" id="KW-1185">Reference proteome</keyword>